<dbReference type="RefSeq" id="WP_192768796.1">
    <property type="nucleotide sequence ID" value="NZ_JADBEB010000001.1"/>
</dbReference>
<name>A0A927MA04_9ACTN</name>
<keyword evidence="4" id="KW-1185">Reference proteome</keyword>
<evidence type="ECO:0000256" key="2">
    <source>
        <dbReference type="SAM" id="Phobius"/>
    </source>
</evidence>
<proteinExistence type="predicted"/>
<reference evidence="3" key="1">
    <citation type="submission" date="2020-10" db="EMBL/GenBank/DDBJ databases">
        <title>Sequencing the genomes of 1000 actinobacteria strains.</title>
        <authorList>
            <person name="Klenk H.-P."/>
        </authorList>
    </citation>
    <scope>NUCLEOTIDE SEQUENCE</scope>
    <source>
        <strain evidence="3">DSM 46832</strain>
    </source>
</reference>
<sequence>MSISLGLVDTPAVVVPGESVDIPVTVRNPGDVVEAYDLDIVGIPGTWATFDPPRVSLYPGASQTVALTVRPPRSSEVRAGELPYGVRVVPSEAPETATVEEGVLTIAPFNEVTAELRPQVRRARLGARYRLAGVNGGNVGETLTVTTVDGNEQLRFAPRPSTTNLAAGEQYAAVLGVRARRLLWRGSPRHLPFRALLTDAAGRAVTLDGTLVQQPVLSAWLFKLLALLLALLLLLLAIWFGLLRPAVRSAAREAVDGKVAQVATEAEEAANEAADEAARDAVEQERAAPPAGPTPSPAPAGGSGGIGQGGQFATALVLRTNPRGTASRSYTVPRNRVLLITDFLVDNPQGDTGTLTVTADDVRVVTYGLENFRNQDYHSVTPIRVPAGARVTLTVACRRPGAPVGAPAPQSCQEGLYLNGTLTRAAGS</sequence>
<keyword evidence="2" id="KW-0472">Membrane</keyword>
<accession>A0A927MA04</accession>
<dbReference type="InterPro" id="IPR013783">
    <property type="entry name" value="Ig-like_fold"/>
</dbReference>
<evidence type="ECO:0000313" key="4">
    <source>
        <dbReference type="Proteomes" id="UP000649753"/>
    </source>
</evidence>
<feature type="transmembrane region" description="Helical" evidence="2">
    <location>
        <begin position="220"/>
        <end position="242"/>
    </location>
</feature>
<evidence type="ECO:0008006" key="5">
    <source>
        <dbReference type="Google" id="ProtNLM"/>
    </source>
</evidence>
<keyword evidence="2" id="KW-1133">Transmembrane helix</keyword>
<organism evidence="3 4">
    <name type="scientific">Plantactinospora soyae</name>
    <dbReference type="NCBI Taxonomy" id="1544732"/>
    <lineage>
        <taxon>Bacteria</taxon>
        <taxon>Bacillati</taxon>
        <taxon>Actinomycetota</taxon>
        <taxon>Actinomycetes</taxon>
        <taxon>Micromonosporales</taxon>
        <taxon>Micromonosporaceae</taxon>
        <taxon>Plantactinospora</taxon>
    </lineage>
</organism>
<dbReference type="Proteomes" id="UP000649753">
    <property type="component" value="Unassembled WGS sequence"/>
</dbReference>
<gene>
    <name evidence="3" type="ORF">H4W31_004944</name>
</gene>
<dbReference type="AlphaFoldDB" id="A0A927MA04"/>
<feature type="region of interest" description="Disordered" evidence="1">
    <location>
        <begin position="266"/>
        <end position="305"/>
    </location>
</feature>
<feature type="compositionally biased region" description="Acidic residues" evidence="1">
    <location>
        <begin position="266"/>
        <end position="275"/>
    </location>
</feature>
<feature type="compositionally biased region" description="Basic and acidic residues" evidence="1">
    <location>
        <begin position="276"/>
        <end position="286"/>
    </location>
</feature>
<keyword evidence="2" id="KW-0812">Transmembrane</keyword>
<protein>
    <recommendedName>
        <fullName evidence="5">Hydrolytic protein</fullName>
    </recommendedName>
</protein>
<dbReference type="Gene3D" id="2.60.40.10">
    <property type="entry name" value="Immunoglobulins"/>
    <property type="match status" value="1"/>
</dbReference>
<dbReference type="GO" id="GO:0005975">
    <property type="term" value="P:carbohydrate metabolic process"/>
    <property type="evidence" value="ECO:0007669"/>
    <property type="project" value="UniProtKB-ARBA"/>
</dbReference>
<comment type="caution">
    <text evidence="3">The sequence shown here is derived from an EMBL/GenBank/DDBJ whole genome shotgun (WGS) entry which is preliminary data.</text>
</comment>
<dbReference type="EMBL" id="JADBEB010000001">
    <property type="protein sequence ID" value="MBE1489306.1"/>
    <property type="molecule type" value="Genomic_DNA"/>
</dbReference>
<evidence type="ECO:0000313" key="3">
    <source>
        <dbReference type="EMBL" id="MBE1489306.1"/>
    </source>
</evidence>
<evidence type="ECO:0000256" key="1">
    <source>
        <dbReference type="SAM" id="MobiDB-lite"/>
    </source>
</evidence>